<reference evidence="2" key="1">
    <citation type="submission" date="2021-04" db="EMBL/GenBank/DDBJ databases">
        <title>Phycicoccus avicenniae sp. nov., a novel endophytic actinomycetes isolated from branch of Avicennia mariana.</title>
        <authorList>
            <person name="Tuo L."/>
        </authorList>
    </citation>
    <scope>NUCLEOTIDE SEQUENCE</scope>
    <source>
        <strain evidence="2">BSK3Z-2</strain>
    </source>
</reference>
<keyword evidence="1" id="KW-0472">Membrane</keyword>
<evidence type="ECO:0000256" key="1">
    <source>
        <dbReference type="SAM" id="Phobius"/>
    </source>
</evidence>
<dbReference type="EMBL" id="JAGSNF010000009">
    <property type="protein sequence ID" value="MBR7743283.1"/>
    <property type="molecule type" value="Genomic_DNA"/>
</dbReference>
<keyword evidence="1" id="KW-0812">Transmembrane</keyword>
<feature type="transmembrane region" description="Helical" evidence="1">
    <location>
        <begin position="118"/>
        <end position="135"/>
    </location>
</feature>
<feature type="transmembrane region" description="Helical" evidence="1">
    <location>
        <begin position="78"/>
        <end position="97"/>
    </location>
</feature>
<dbReference type="NCBIfam" id="NF038020">
    <property type="entry name" value="HeR"/>
    <property type="match status" value="1"/>
</dbReference>
<dbReference type="InterPro" id="IPR041113">
    <property type="entry name" value="Heliorhodopsin"/>
</dbReference>
<dbReference type="Gene3D" id="1.20.1070.10">
    <property type="entry name" value="Rhodopsin 7-helix transmembrane proteins"/>
    <property type="match status" value="1"/>
</dbReference>
<dbReference type="RefSeq" id="WP_211602523.1">
    <property type="nucleotide sequence ID" value="NZ_JAGSNF010000009.1"/>
</dbReference>
<dbReference type="Pfam" id="PF18761">
    <property type="entry name" value="Heliorhodopsin"/>
    <property type="match status" value="1"/>
</dbReference>
<dbReference type="AlphaFoldDB" id="A0A941D8Y1"/>
<evidence type="ECO:0000313" key="2">
    <source>
        <dbReference type="EMBL" id="MBR7743283.1"/>
    </source>
</evidence>
<feature type="transmembrane region" description="Helical" evidence="1">
    <location>
        <begin position="141"/>
        <end position="161"/>
    </location>
</feature>
<protein>
    <submittedName>
        <fullName evidence="2">Heliorhodopsin HeR</fullName>
    </submittedName>
</protein>
<gene>
    <name evidence="2" type="primary">heR</name>
    <name evidence="2" type="ORF">KC207_08275</name>
</gene>
<dbReference type="Proteomes" id="UP000677016">
    <property type="component" value="Unassembled WGS sequence"/>
</dbReference>
<sequence>MTALPLDLDTRSVDVPERTARSLRLFNLVMGAVHLLSGGAMVVLSSDFTLPVSSFALMGPPGTPLEQGVVQGVLDVPLAWATASFLLLSAFFHALIASPWGFRRYVHELERGRNRFRWVEYALSSTLMIVLIALVTGITDLAALVGLGVANIAMILFGWLMEMSNNGLMHGRDARPVRGGRAWWTPFWFGCVAGIGPWLAIALYLWVTIGVNGGEGPPGFVWGIIVSLFVLFNTFAVNQWLQYRRVGRWRDYLFGERQYVVLSLVAKSVLAWQIFANTLIPS</sequence>
<keyword evidence="3" id="KW-1185">Reference proteome</keyword>
<keyword evidence="1" id="KW-1133">Transmembrane helix</keyword>
<feature type="transmembrane region" description="Helical" evidence="1">
    <location>
        <begin position="25"/>
        <end position="44"/>
    </location>
</feature>
<proteinExistence type="predicted"/>
<comment type="caution">
    <text evidence="2">The sequence shown here is derived from an EMBL/GenBank/DDBJ whole genome shotgun (WGS) entry which is preliminary data.</text>
</comment>
<evidence type="ECO:0000313" key="3">
    <source>
        <dbReference type="Proteomes" id="UP000677016"/>
    </source>
</evidence>
<organism evidence="2 3">
    <name type="scientific">Phycicoccus avicenniae</name>
    <dbReference type="NCBI Taxonomy" id="2828860"/>
    <lineage>
        <taxon>Bacteria</taxon>
        <taxon>Bacillati</taxon>
        <taxon>Actinomycetota</taxon>
        <taxon>Actinomycetes</taxon>
        <taxon>Micrococcales</taxon>
        <taxon>Intrasporangiaceae</taxon>
        <taxon>Phycicoccus</taxon>
    </lineage>
</organism>
<feature type="transmembrane region" description="Helical" evidence="1">
    <location>
        <begin position="219"/>
        <end position="238"/>
    </location>
</feature>
<accession>A0A941D8Y1</accession>
<name>A0A941D8Y1_9MICO</name>
<feature type="transmembrane region" description="Helical" evidence="1">
    <location>
        <begin position="182"/>
        <end position="207"/>
    </location>
</feature>